<evidence type="ECO:0000313" key="2">
    <source>
        <dbReference type="EMBL" id="SBV26304.1"/>
    </source>
</evidence>
<organism evidence="2 3">
    <name type="scientific">Micromonospora krabiensis</name>
    <dbReference type="NCBI Taxonomy" id="307121"/>
    <lineage>
        <taxon>Bacteria</taxon>
        <taxon>Bacillati</taxon>
        <taxon>Actinomycetota</taxon>
        <taxon>Actinomycetes</taxon>
        <taxon>Micromonosporales</taxon>
        <taxon>Micromonosporaceae</taxon>
        <taxon>Micromonospora</taxon>
    </lineage>
</organism>
<evidence type="ECO:0000259" key="1">
    <source>
        <dbReference type="Pfam" id="PF19493"/>
    </source>
</evidence>
<dbReference type="STRING" id="307121.GA0070620_1791"/>
<dbReference type="NCBIfam" id="NF041216">
    <property type="entry name" value="CU044_2847_fam"/>
    <property type="match status" value="1"/>
</dbReference>
<dbReference type="InterPro" id="IPR045794">
    <property type="entry name" value="Trypco1"/>
</dbReference>
<dbReference type="Pfam" id="PF19493">
    <property type="entry name" value="Trypco1"/>
    <property type="match status" value="1"/>
</dbReference>
<protein>
    <recommendedName>
        <fullName evidence="1">Trypsin-co-occurring domain-containing protein</fullName>
    </recommendedName>
</protein>
<accession>A0A1C3N165</accession>
<keyword evidence="3" id="KW-1185">Reference proteome</keyword>
<gene>
    <name evidence="2" type="ORF">GA0070620_1791</name>
</gene>
<feature type="domain" description="Trypsin-co-occurring" evidence="1">
    <location>
        <begin position="8"/>
        <end position="103"/>
    </location>
</feature>
<proteinExistence type="predicted"/>
<evidence type="ECO:0000313" key="3">
    <source>
        <dbReference type="Proteomes" id="UP000199393"/>
    </source>
</evidence>
<dbReference type="AlphaFoldDB" id="A0A1C3N165"/>
<dbReference type="EMBL" id="LT598496">
    <property type="protein sequence ID" value="SBV26304.1"/>
    <property type="molecule type" value="Genomic_DNA"/>
</dbReference>
<sequence>MQPDHPRKVRVEPVQAGDVEFFVELAEEGGPETVGAGRLLSFDGVRDTVQAVAEELAQVWQQVKPAEATVEFGLSLTAKAGPLTGLVVSGDGAATFKITLVWRDGS</sequence>
<reference evidence="3" key="1">
    <citation type="submission" date="2016-06" db="EMBL/GenBank/DDBJ databases">
        <authorList>
            <person name="Varghese N."/>
        </authorList>
    </citation>
    <scope>NUCLEOTIDE SEQUENCE [LARGE SCALE GENOMIC DNA]</scope>
    <source>
        <strain evidence="3">DSM 45344</strain>
    </source>
</reference>
<dbReference type="Proteomes" id="UP000199393">
    <property type="component" value="Chromosome I"/>
</dbReference>
<name>A0A1C3N165_9ACTN</name>